<evidence type="ECO:0000256" key="1">
    <source>
        <dbReference type="SAM" id="SignalP"/>
    </source>
</evidence>
<gene>
    <name evidence="2" type="ORF">EV148_11436</name>
</gene>
<dbReference type="OrthoDB" id="6057843at2"/>
<reference evidence="2 3" key="1">
    <citation type="journal article" date="2015" name="Stand. Genomic Sci.">
        <title>Genomic Encyclopedia of Bacterial and Archaeal Type Strains, Phase III: the genomes of soil and plant-associated and newly described type strains.</title>
        <authorList>
            <person name="Whitman W.B."/>
            <person name="Woyke T."/>
            <person name="Klenk H.P."/>
            <person name="Zhou Y."/>
            <person name="Lilburn T.G."/>
            <person name="Beck B.J."/>
            <person name="De Vos P."/>
            <person name="Vandamme P."/>
            <person name="Eisen J.A."/>
            <person name="Garrity G."/>
            <person name="Hugenholtz P."/>
            <person name="Kyrpides N.C."/>
        </authorList>
    </citation>
    <scope>NUCLEOTIDE SEQUENCE [LARGE SCALE GENOMIC DNA]</scope>
    <source>
        <strain evidence="2 3">A3</strain>
    </source>
</reference>
<keyword evidence="1" id="KW-0732">Signal</keyword>
<evidence type="ECO:0000313" key="3">
    <source>
        <dbReference type="Proteomes" id="UP000294862"/>
    </source>
</evidence>
<keyword evidence="3" id="KW-1185">Reference proteome</keyword>
<organism evidence="2 3">
    <name type="scientific">Dokdonella fugitiva</name>
    <dbReference type="NCBI Taxonomy" id="328517"/>
    <lineage>
        <taxon>Bacteria</taxon>
        <taxon>Pseudomonadati</taxon>
        <taxon>Pseudomonadota</taxon>
        <taxon>Gammaproteobacteria</taxon>
        <taxon>Lysobacterales</taxon>
        <taxon>Rhodanobacteraceae</taxon>
        <taxon>Dokdonella</taxon>
    </lineage>
</organism>
<evidence type="ECO:0000313" key="2">
    <source>
        <dbReference type="EMBL" id="TCO36114.1"/>
    </source>
</evidence>
<name>A0A4R2HX90_9GAMM</name>
<feature type="chain" id="PRO_5020756399" evidence="1">
    <location>
        <begin position="23"/>
        <end position="155"/>
    </location>
</feature>
<dbReference type="InterPro" id="IPR014469">
    <property type="entry name" value="DUF2271"/>
</dbReference>
<dbReference type="Pfam" id="PF10029">
    <property type="entry name" value="DUF2271"/>
    <property type="match status" value="1"/>
</dbReference>
<sequence>MKSAWPCAIAATALAVPSFAAARPVALEARLADYGGSGAYVAIYVTDAKGAHQATLWVAGTKSKYWRHLRDWYKASGGRAKVDGVSGASVGAGQTLRATVEIADALLDAGYEIHVDTAVEDMAENPSEVVVPLTTGDGSKAVAGKGYVASFRYTL</sequence>
<dbReference type="SUPFAM" id="SSF51905">
    <property type="entry name" value="FAD/NAD(P)-binding domain"/>
    <property type="match status" value="1"/>
</dbReference>
<dbReference type="InterPro" id="IPR036188">
    <property type="entry name" value="FAD/NAD-bd_sf"/>
</dbReference>
<dbReference type="Proteomes" id="UP000294862">
    <property type="component" value="Unassembled WGS sequence"/>
</dbReference>
<protein>
    <submittedName>
        <fullName evidence="2">Uncharacterized protein DUF2271</fullName>
    </submittedName>
</protein>
<proteinExistence type="predicted"/>
<dbReference type="RefSeq" id="WP_132000138.1">
    <property type="nucleotide sequence ID" value="NZ_SLWQ01000014.1"/>
</dbReference>
<comment type="caution">
    <text evidence="2">The sequence shown here is derived from an EMBL/GenBank/DDBJ whole genome shotgun (WGS) entry which is preliminary data.</text>
</comment>
<dbReference type="AlphaFoldDB" id="A0A4R2HX90"/>
<dbReference type="EMBL" id="SLWQ01000014">
    <property type="protein sequence ID" value="TCO36114.1"/>
    <property type="molecule type" value="Genomic_DNA"/>
</dbReference>
<accession>A0A4R2HX90</accession>
<feature type="signal peptide" evidence="1">
    <location>
        <begin position="1"/>
        <end position="22"/>
    </location>
</feature>